<dbReference type="PANTHER" id="PTHR43236">
    <property type="entry name" value="ANTITOXIN HIGA1"/>
    <property type="match status" value="1"/>
</dbReference>
<name>A0A2W4Z7R4_9SPHN</name>
<dbReference type="EMBL" id="QFNF01000013">
    <property type="protein sequence ID" value="PZO78254.1"/>
    <property type="molecule type" value="Genomic_DNA"/>
</dbReference>
<dbReference type="Pfam" id="PF06114">
    <property type="entry name" value="Peptidase_M78"/>
    <property type="match status" value="1"/>
</dbReference>
<reference evidence="2 3" key="1">
    <citation type="submission" date="2017-08" db="EMBL/GenBank/DDBJ databases">
        <title>Infants hospitalized years apart are colonized by the same room-sourced microbial strains.</title>
        <authorList>
            <person name="Brooks B."/>
            <person name="Olm M.R."/>
            <person name="Firek B.A."/>
            <person name="Baker R."/>
            <person name="Thomas B.C."/>
            <person name="Morowitz M.J."/>
            <person name="Banfield J.F."/>
        </authorList>
    </citation>
    <scope>NUCLEOTIDE SEQUENCE [LARGE SCALE GENOMIC DNA]</scope>
    <source>
        <strain evidence="2">S2_018_000_R3_110</strain>
    </source>
</reference>
<gene>
    <name evidence="2" type="ORF">DI632_07215</name>
</gene>
<evidence type="ECO:0000313" key="3">
    <source>
        <dbReference type="Proteomes" id="UP000248614"/>
    </source>
</evidence>
<sequence>MSPEWNRLDPAVRAQIEAFQDAPPVRLPELARALGVPIKAATLGPGISGEIRPDDGGGFVIRINRHDPAKRQRFTVAHELAHYLLHRDEIGTGIEDDVLYRSSLSDRREQQANRLAADILMPGDLLAEAREAAEEKGVGDVVLYLADLFAVSEAAMRIKVGQ</sequence>
<evidence type="ECO:0000259" key="1">
    <source>
        <dbReference type="Pfam" id="PF06114"/>
    </source>
</evidence>
<evidence type="ECO:0000313" key="2">
    <source>
        <dbReference type="EMBL" id="PZO78254.1"/>
    </source>
</evidence>
<dbReference type="Gene3D" id="1.10.10.2910">
    <property type="match status" value="1"/>
</dbReference>
<dbReference type="InterPro" id="IPR010359">
    <property type="entry name" value="IrrE_HExxH"/>
</dbReference>
<accession>A0A2W4Z7R4</accession>
<comment type="caution">
    <text evidence="2">The sequence shown here is derived from an EMBL/GenBank/DDBJ whole genome shotgun (WGS) entry which is preliminary data.</text>
</comment>
<dbReference type="AlphaFoldDB" id="A0A2W4Z7R4"/>
<dbReference type="PANTHER" id="PTHR43236:SF1">
    <property type="entry name" value="BLL7220 PROTEIN"/>
    <property type="match status" value="1"/>
</dbReference>
<proteinExistence type="predicted"/>
<feature type="domain" description="IrrE N-terminal-like" evidence="1">
    <location>
        <begin position="48"/>
        <end position="158"/>
    </location>
</feature>
<dbReference type="Proteomes" id="UP000248614">
    <property type="component" value="Unassembled WGS sequence"/>
</dbReference>
<protein>
    <recommendedName>
        <fullName evidence="1">IrrE N-terminal-like domain-containing protein</fullName>
    </recommendedName>
</protein>
<organism evidence="2 3">
    <name type="scientific">Sphingomonas hengshuiensis</name>
    <dbReference type="NCBI Taxonomy" id="1609977"/>
    <lineage>
        <taxon>Bacteria</taxon>
        <taxon>Pseudomonadati</taxon>
        <taxon>Pseudomonadota</taxon>
        <taxon>Alphaproteobacteria</taxon>
        <taxon>Sphingomonadales</taxon>
        <taxon>Sphingomonadaceae</taxon>
        <taxon>Sphingomonas</taxon>
    </lineage>
</organism>
<dbReference type="InterPro" id="IPR052345">
    <property type="entry name" value="Rad_response_metalloprotease"/>
</dbReference>